<comment type="catalytic activity">
    <reaction evidence="2">
        <text>ATP + H2O = ADP + phosphate + H(+)</text>
        <dbReference type="Rhea" id="RHEA:13065"/>
        <dbReference type="ChEBI" id="CHEBI:15377"/>
        <dbReference type="ChEBI" id="CHEBI:15378"/>
        <dbReference type="ChEBI" id="CHEBI:30616"/>
        <dbReference type="ChEBI" id="CHEBI:43474"/>
        <dbReference type="ChEBI" id="CHEBI:456216"/>
    </reaction>
</comment>
<proteinExistence type="inferred from homology"/>
<dbReference type="GeneID" id="66320174"/>
<dbReference type="InterPro" id="IPR027417">
    <property type="entry name" value="P-loop_NTPase"/>
</dbReference>
<dbReference type="RefSeq" id="WP_003377837.1">
    <property type="nucleotide sequence ID" value="NC_012946.1"/>
</dbReference>
<dbReference type="PANTHER" id="PTHR13696:SF99">
    <property type="entry name" value="COBYRINIC ACID AC-DIAMIDE SYNTHASE"/>
    <property type="match status" value="1"/>
</dbReference>
<gene>
    <name evidence="6" type="ORF">CLG_0012</name>
</gene>
<dbReference type="InterPro" id="IPR050678">
    <property type="entry name" value="DNA_Partitioning_ATPase"/>
</dbReference>
<sequence length="256" mass="28824">MGKVITVYNQKGGVTKTSFVLNVGAILANNGYKTLVVDLDMQANLTAGIGLLEYDYTSFDILTDKKFDINKAIYETKYENLSIIPSNIELSKADTILNTTIGREVLLRRRLEVIKDNYDFIVVDTGPTLNLLAVNALTAADYLIIPLIPQYFSIIGLKDIMNTYEEVRDNLNEDLQLLGIALSMLDKRVKIGMETKKLLDDNFKGIVFETNISTDTQVIYSQDGRTPLIHFNKNSKALNDYINLTDEILRRLNNGK</sequence>
<reference evidence="6 7" key="1">
    <citation type="submission" date="2009-06" db="EMBL/GenBank/DDBJ databases">
        <authorList>
            <person name="Shrivastava S."/>
            <person name="Brinkac L.B."/>
            <person name="Brown J.L."/>
            <person name="Bruce D.B."/>
            <person name="Detter C."/>
            <person name="Green L.D."/>
            <person name="Munk C.A."/>
            <person name="Rogers Y.C."/>
            <person name="Tapia R."/>
            <person name="Saunders E.S."/>
            <person name="Sims D.R."/>
            <person name="Smith L.A."/>
            <person name="Smith T.J."/>
            <person name="Sutton G."/>
            <person name="Brettin T."/>
        </authorList>
    </citation>
    <scope>NUCLEOTIDE SEQUENCE [LARGE SCALE GENOMIC DNA]</scope>
    <source>
        <strain evidence="7">D str. 1873</strain>
        <plasmid evidence="6 7">pCLG1</plasmid>
    </source>
</reference>
<comment type="subunit">
    <text evidence="3">Dimerizes in the presence of ATP but not ADP; ATP-binding is required for double-stranded (ds)DNA-binding. Interacts with DnaA.</text>
</comment>
<evidence type="ECO:0000256" key="3">
    <source>
        <dbReference type="ARBA" id="ARBA00062323"/>
    </source>
</evidence>
<dbReference type="InterPro" id="IPR025669">
    <property type="entry name" value="AAA_dom"/>
</dbReference>
<evidence type="ECO:0000256" key="4">
    <source>
        <dbReference type="ARBA" id="ARBA00071824"/>
    </source>
</evidence>
<keyword evidence="6" id="KW-0614">Plasmid</keyword>
<evidence type="ECO:0000256" key="1">
    <source>
        <dbReference type="ARBA" id="ARBA00006976"/>
    </source>
</evidence>
<dbReference type="Pfam" id="PF13614">
    <property type="entry name" value="AAA_31"/>
    <property type="match status" value="1"/>
</dbReference>
<dbReference type="EMBL" id="CP001659">
    <property type="protein sequence ID" value="ACT33664.1"/>
    <property type="molecule type" value="Genomic_DNA"/>
</dbReference>
<geneLocation type="plasmid" evidence="6 7">
    <name>pCLG1</name>
</geneLocation>
<dbReference type="PANTHER" id="PTHR13696">
    <property type="entry name" value="P-LOOP CONTAINING NUCLEOSIDE TRIPHOSPHATE HYDROLASE"/>
    <property type="match status" value="1"/>
</dbReference>
<dbReference type="FunFam" id="3.40.50.300:FF:000285">
    <property type="entry name" value="Sporulation initiation inhibitor Soj"/>
    <property type="match status" value="1"/>
</dbReference>
<name>A0A9N7ANY8_CLOBO</name>
<dbReference type="Gene3D" id="3.40.50.300">
    <property type="entry name" value="P-loop containing nucleotide triphosphate hydrolases"/>
    <property type="match status" value="1"/>
</dbReference>
<protein>
    <recommendedName>
        <fullName evidence="4">Sporulation initiation inhibitor protein Soj</fullName>
    </recommendedName>
</protein>
<feature type="domain" description="AAA" evidence="5">
    <location>
        <begin position="3"/>
        <end position="176"/>
    </location>
</feature>
<dbReference type="Proteomes" id="UP000006160">
    <property type="component" value="Plasmid pCLG1"/>
</dbReference>
<dbReference type="AlphaFoldDB" id="A0A9N7ANY8"/>
<evidence type="ECO:0000256" key="2">
    <source>
        <dbReference type="ARBA" id="ARBA00049360"/>
    </source>
</evidence>
<evidence type="ECO:0000313" key="6">
    <source>
        <dbReference type="EMBL" id="ACT33664.1"/>
    </source>
</evidence>
<evidence type="ECO:0000259" key="5">
    <source>
        <dbReference type="Pfam" id="PF13614"/>
    </source>
</evidence>
<organism evidence="6 7">
    <name type="scientific">Clostridium botulinum D str. 1873</name>
    <dbReference type="NCBI Taxonomy" id="592027"/>
    <lineage>
        <taxon>Bacteria</taxon>
        <taxon>Bacillati</taxon>
        <taxon>Bacillota</taxon>
        <taxon>Clostridia</taxon>
        <taxon>Eubacteriales</taxon>
        <taxon>Clostridiaceae</taxon>
        <taxon>Clostridium</taxon>
    </lineage>
</organism>
<comment type="similarity">
    <text evidence="1">Belongs to the ParA family.</text>
</comment>
<evidence type="ECO:0000313" key="7">
    <source>
        <dbReference type="Proteomes" id="UP000006160"/>
    </source>
</evidence>
<dbReference type="CDD" id="cd02042">
    <property type="entry name" value="ParAB_family"/>
    <property type="match status" value="1"/>
</dbReference>
<accession>A0A9N7ANY8</accession>
<dbReference type="SUPFAM" id="SSF52540">
    <property type="entry name" value="P-loop containing nucleoside triphosphate hydrolases"/>
    <property type="match status" value="1"/>
</dbReference>